<dbReference type="OrthoDB" id="3825558at2"/>
<reference evidence="2 3" key="2">
    <citation type="journal article" date="2016" name="Genome Announc.">
        <title>Permanent Draft Genome Sequences for Two Variants of Frankia sp. Strain CpI1, the First Frankia Strain Isolated from Root Nodules of Comptonia peregrina.</title>
        <authorList>
            <person name="Oshone R."/>
            <person name="Hurst S.G.IV."/>
            <person name="Abebe-Akele F."/>
            <person name="Simpson S."/>
            <person name="Morris K."/>
            <person name="Thomas W.K."/>
            <person name="Tisa L.S."/>
        </authorList>
    </citation>
    <scope>NUCLEOTIDE SEQUENCE [LARGE SCALE GENOMIC DNA]</scope>
    <source>
        <strain evidence="3">CpI1-S</strain>
    </source>
</reference>
<evidence type="ECO:0000256" key="1">
    <source>
        <dbReference type="SAM" id="Phobius"/>
    </source>
</evidence>
<keyword evidence="1" id="KW-0472">Membrane</keyword>
<dbReference type="EMBL" id="JYFN01000026">
    <property type="protein sequence ID" value="KJE22244.1"/>
    <property type="molecule type" value="Genomic_DNA"/>
</dbReference>
<proteinExistence type="predicted"/>
<evidence type="ECO:0000313" key="2">
    <source>
        <dbReference type="EMBL" id="KJE22244.1"/>
    </source>
</evidence>
<evidence type="ECO:0008006" key="4">
    <source>
        <dbReference type="Google" id="ProtNLM"/>
    </source>
</evidence>
<keyword evidence="1" id="KW-0812">Transmembrane</keyword>
<dbReference type="RefSeq" id="WP_044886091.1">
    <property type="nucleotide sequence ID" value="NZ_JYFN01000026.1"/>
</dbReference>
<feature type="transmembrane region" description="Helical" evidence="1">
    <location>
        <begin position="9"/>
        <end position="28"/>
    </location>
</feature>
<organism evidence="2 3">
    <name type="scientific">Frankia torreyi</name>
    <dbReference type="NCBI Taxonomy" id="1856"/>
    <lineage>
        <taxon>Bacteria</taxon>
        <taxon>Bacillati</taxon>
        <taxon>Actinomycetota</taxon>
        <taxon>Actinomycetes</taxon>
        <taxon>Frankiales</taxon>
        <taxon>Frankiaceae</taxon>
        <taxon>Frankia</taxon>
    </lineage>
</organism>
<accession>A0A0D8BE68</accession>
<comment type="caution">
    <text evidence="2">The sequence shown here is derived from an EMBL/GenBank/DDBJ whole genome shotgun (WGS) entry which is preliminary data.</text>
</comment>
<keyword evidence="3" id="KW-1185">Reference proteome</keyword>
<dbReference type="PATRIC" id="fig|1502723.3.peg.2949"/>
<evidence type="ECO:0000313" key="3">
    <source>
        <dbReference type="Proteomes" id="UP000032545"/>
    </source>
</evidence>
<sequence>MRPTRPRDLVLAAVVFGILGYLLLWWAYRSIPTLPRTASLSVVVIGVIELQVAVQSRRRLEGRPGTRPILPLTVARLAALAKASSVVGAALAGAWAGVLGYTAPRTDEFPTAGGDAISAGLGLAAAVVLLVGGLVLERVCRVKKP</sequence>
<gene>
    <name evidence="2" type="ORF">FF36_03507</name>
</gene>
<feature type="transmembrane region" description="Helical" evidence="1">
    <location>
        <begin position="34"/>
        <end position="54"/>
    </location>
</feature>
<reference evidence="3" key="1">
    <citation type="submission" date="2015-02" db="EMBL/GenBank/DDBJ databases">
        <title>Draft Genome of Frankia sp. CpI1-S.</title>
        <authorList>
            <person name="Oshone R.T."/>
            <person name="Ngom M."/>
            <person name="Ghodhbane-Gtari F."/>
            <person name="Gtari M."/>
            <person name="Morris K."/>
            <person name="Thomas K."/>
            <person name="Sen A."/>
            <person name="Tisa L.S."/>
        </authorList>
    </citation>
    <scope>NUCLEOTIDE SEQUENCE [LARGE SCALE GENOMIC DNA]</scope>
    <source>
        <strain evidence="3">CpI1-S</strain>
    </source>
</reference>
<feature type="transmembrane region" description="Helical" evidence="1">
    <location>
        <begin position="116"/>
        <end position="136"/>
    </location>
</feature>
<keyword evidence="1" id="KW-1133">Transmembrane helix</keyword>
<dbReference type="Pfam" id="PF11377">
    <property type="entry name" value="DUF3180"/>
    <property type="match status" value="1"/>
</dbReference>
<protein>
    <recommendedName>
        <fullName evidence="4">DUF3180 domain-containing protein</fullName>
    </recommendedName>
</protein>
<feature type="transmembrane region" description="Helical" evidence="1">
    <location>
        <begin position="74"/>
        <end position="96"/>
    </location>
</feature>
<dbReference type="InterPro" id="IPR021517">
    <property type="entry name" value="DUF3180"/>
</dbReference>
<name>A0A0D8BE68_9ACTN</name>
<dbReference type="Proteomes" id="UP000032545">
    <property type="component" value="Unassembled WGS sequence"/>
</dbReference>
<dbReference type="AlphaFoldDB" id="A0A0D8BE68"/>